<dbReference type="Gene3D" id="3.40.228.10">
    <property type="entry name" value="Dimethylsulfoxide Reductase, domain 2"/>
    <property type="match status" value="1"/>
</dbReference>
<dbReference type="Pfam" id="PF00384">
    <property type="entry name" value="Molybdopterin"/>
    <property type="match status" value="1"/>
</dbReference>
<gene>
    <name evidence="3" type="ORF">S03H2_51741</name>
</gene>
<dbReference type="AlphaFoldDB" id="X1I7N7"/>
<feature type="non-terminal residue" evidence="3">
    <location>
        <position position="251"/>
    </location>
</feature>
<reference evidence="3" key="1">
    <citation type="journal article" date="2014" name="Front. Microbiol.">
        <title>High frequency of phylogenetically diverse reductive dehalogenase-homologous genes in deep subseafloor sedimentary metagenomes.</title>
        <authorList>
            <person name="Kawai M."/>
            <person name="Futagami T."/>
            <person name="Toyoda A."/>
            <person name="Takaki Y."/>
            <person name="Nishi S."/>
            <person name="Hori S."/>
            <person name="Arai W."/>
            <person name="Tsubouchi T."/>
            <person name="Morono Y."/>
            <person name="Uchiyama I."/>
            <person name="Ito T."/>
            <person name="Fujiyama A."/>
            <person name="Inagaki F."/>
            <person name="Takami H."/>
        </authorList>
    </citation>
    <scope>NUCLEOTIDE SEQUENCE</scope>
    <source>
        <strain evidence="3">Expedition CK06-06</strain>
    </source>
</reference>
<proteinExistence type="predicted"/>
<accession>X1I7N7</accession>
<dbReference type="InterPro" id="IPR006656">
    <property type="entry name" value="Mopterin_OxRdtase"/>
</dbReference>
<dbReference type="Gene3D" id="3.40.50.740">
    <property type="match status" value="1"/>
</dbReference>
<keyword evidence="1" id="KW-0560">Oxidoreductase</keyword>
<protein>
    <recommendedName>
        <fullName evidence="2">Molybdopterin oxidoreductase domain-containing protein</fullName>
    </recommendedName>
</protein>
<dbReference type="GO" id="GO:0003954">
    <property type="term" value="F:NADH dehydrogenase activity"/>
    <property type="evidence" value="ECO:0007669"/>
    <property type="project" value="TreeGrafter"/>
</dbReference>
<evidence type="ECO:0000313" key="3">
    <source>
        <dbReference type="EMBL" id="GAH62104.1"/>
    </source>
</evidence>
<dbReference type="SUPFAM" id="SSF53706">
    <property type="entry name" value="Formate dehydrogenase/DMSO reductase, domains 1-3"/>
    <property type="match status" value="1"/>
</dbReference>
<evidence type="ECO:0000256" key="1">
    <source>
        <dbReference type="ARBA" id="ARBA00023002"/>
    </source>
</evidence>
<dbReference type="InterPro" id="IPR050123">
    <property type="entry name" value="Prok_molybdopt-oxidoreductase"/>
</dbReference>
<dbReference type="PANTHER" id="PTHR43105">
    <property type="entry name" value="RESPIRATORY NITRATE REDUCTASE"/>
    <property type="match status" value="1"/>
</dbReference>
<dbReference type="PANTHER" id="PTHR43105:SF14">
    <property type="entry name" value="FORMATE DEHYDROGENASE H"/>
    <property type="match status" value="1"/>
</dbReference>
<evidence type="ECO:0000259" key="2">
    <source>
        <dbReference type="Pfam" id="PF00384"/>
    </source>
</evidence>
<dbReference type="GO" id="GO:0016020">
    <property type="term" value="C:membrane"/>
    <property type="evidence" value="ECO:0007669"/>
    <property type="project" value="TreeGrafter"/>
</dbReference>
<sequence length="251" mass="27626">MASKGRLCVKGRYGISEFVHHPERLTDPMVRRNDRLTETTWDEALDLVASKLAGYPGDQIAVISSAKCTNEDNYIIQKFTRAVLGTNNIDHCARLCHAPSMTGLVQTFGSGAMTNSNNDIGDAACILAIGTNTTETHPIIGFTVKKAVRRGTKLIVANPREIHLVRFADIWLRQKPGTDVALLMGMMRVIVDEGLHDSAFIEERCENFDVFKESLKGFDLAFVEKVTGVSASQIAEAARMYAINHPAAILY</sequence>
<dbReference type="GO" id="GO:0022904">
    <property type="term" value="P:respiratory electron transport chain"/>
    <property type="evidence" value="ECO:0007669"/>
    <property type="project" value="TreeGrafter"/>
</dbReference>
<name>X1I7N7_9ZZZZ</name>
<comment type="caution">
    <text evidence="3">The sequence shown here is derived from an EMBL/GenBank/DDBJ whole genome shotgun (WGS) entry which is preliminary data.</text>
</comment>
<dbReference type="EMBL" id="BARU01032844">
    <property type="protein sequence ID" value="GAH62104.1"/>
    <property type="molecule type" value="Genomic_DNA"/>
</dbReference>
<organism evidence="3">
    <name type="scientific">marine sediment metagenome</name>
    <dbReference type="NCBI Taxonomy" id="412755"/>
    <lineage>
        <taxon>unclassified sequences</taxon>
        <taxon>metagenomes</taxon>
        <taxon>ecological metagenomes</taxon>
    </lineage>
</organism>
<feature type="domain" description="Molybdopterin oxidoreductase" evidence="2">
    <location>
        <begin position="24"/>
        <end position="198"/>
    </location>
</feature>